<keyword evidence="4" id="KW-0158">Chromosome</keyword>
<dbReference type="FunCoup" id="H2T3U6">
    <property type="interactions" value="1139"/>
</dbReference>
<keyword evidence="7" id="KW-0539">Nucleus</keyword>
<accession>H2T3U6</accession>
<dbReference type="InterPro" id="IPR018867">
    <property type="entry name" value="Cell_div_borealin"/>
</dbReference>
<proteinExistence type="inferred from homology"/>
<name>H2T3U6_TAKRU</name>
<dbReference type="GO" id="GO:0051301">
    <property type="term" value="P:cell division"/>
    <property type="evidence" value="ECO:0007669"/>
    <property type="project" value="UniProtKB-KW"/>
</dbReference>
<dbReference type="OMA" id="PMVREAK"/>
<keyword evidence="5" id="KW-0132">Cell division</keyword>
<dbReference type="Gene3D" id="6.10.250.1900">
    <property type="match status" value="1"/>
</dbReference>
<dbReference type="GeneTree" id="ENSGT00390000011115"/>
<dbReference type="eggNOG" id="ENOG502QS4S">
    <property type="taxonomic scope" value="Eukaryota"/>
</dbReference>
<dbReference type="Pfam" id="PF10444">
    <property type="entry name" value="Nbl1_Borealin_N"/>
    <property type="match status" value="1"/>
</dbReference>
<evidence type="ECO:0000259" key="11">
    <source>
        <dbReference type="Pfam" id="PF10444"/>
    </source>
</evidence>
<dbReference type="InterPro" id="IPR046466">
    <property type="entry name" value="Borealin_C"/>
</dbReference>
<feature type="compositionally biased region" description="Polar residues" evidence="10">
    <location>
        <begin position="107"/>
        <end position="117"/>
    </location>
</feature>
<evidence type="ECO:0000256" key="2">
    <source>
        <dbReference type="ARBA" id="ARBA00004584"/>
    </source>
</evidence>
<comment type="subcellular location">
    <subcellularLocation>
        <location evidence="2">Chromosome</location>
        <location evidence="2">Centromere</location>
    </subcellularLocation>
    <subcellularLocation>
        <location evidence="1">Nucleus</location>
    </subcellularLocation>
</comment>
<dbReference type="PANTHER" id="PTHR16040:SF8">
    <property type="entry name" value="BOREALIN"/>
    <property type="match status" value="1"/>
</dbReference>
<reference evidence="13" key="3">
    <citation type="submission" date="2025-09" db="UniProtKB">
        <authorList>
            <consortium name="Ensembl"/>
        </authorList>
    </citation>
    <scope>IDENTIFICATION</scope>
</reference>
<evidence type="ECO:0000256" key="5">
    <source>
        <dbReference type="ARBA" id="ARBA00022618"/>
    </source>
</evidence>
<keyword evidence="9" id="KW-0137">Centromere</keyword>
<dbReference type="Gene3D" id="6.10.140.560">
    <property type="match status" value="1"/>
</dbReference>
<evidence type="ECO:0000256" key="1">
    <source>
        <dbReference type="ARBA" id="ARBA00004123"/>
    </source>
</evidence>
<reference evidence="13" key="2">
    <citation type="submission" date="2025-08" db="UniProtKB">
        <authorList>
            <consortium name="Ensembl"/>
        </authorList>
    </citation>
    <scope>IDENTIFICATION</scope>
</reference>
<keyword evidence="8" id="KW-0131">Cell cycle</keyword>
<dbReference type="InParanoid" id="H2T3U6"/>
<feature type="region of interest" description="Disordered" evidence="10">
    <location>
        <begin position="107"/>
        <end position="135"/>
    </location>
</feature>
<feature type="domain" description="Borealin C-terminal" evidence="12">
    <location>
        <begin position="134"/>
        <end position="240"/>
    </location>
</feature>
<keyword evidence="14" id="KW-1185">Reference proteome</keyword>
<sequence length="257" mass="29135">MAPRKRTTRQHKVDPKMAKLEAFLQDFDCEVETRVRLMKEKLKQLLKDVDNSYDMALLKMPKAIRQSSWLEHYKSEKPKSPLVDNTKVRFCFIQKFFALQNISACSGRTTKKPPSTSKRAKALSVTSQNTSIRRSNRRPLVTPARNMMDSSLMMGATPLFTPRFDPRLPKTPAVRVPRHKERVYSISVNGSPIAGGNEDIVINIPSGNGESLQLLASQINTVDLSQLDQTALKSIRLLQVCGEDVKLLHCFHINIYL</sequence>
<dbReference type="GO" id="GO:0032133">
    <property type="term" value="C:chromosome passenger complex"/>
    <property type="evidence" value="ECO:0007669"/>
    <property type="project" value="TreeGrafter"/>
</dbReference>
<dbReference type="GO" id="GO:0000775">
    <property type="term" value="C:chromosome, centromeric region"/>
    <property type="evidence" value="ECO:0007669"/>
    <property type="project" value="UniProtKB-SubCell"/>
</dbReference>
<evidence type="ECO:0000256" key="9">
    <source>
        <dbReference type="ARBA" id="ARBA00023328"/>
    </source>
</evidence>
<evidence type="ECO:0000256" key="3">
    <source>
        <dbReference type="ARBA" id="ARBA00009914"/>
    </source>
</evidence>
<dbReference type="GO" id="GO:0051233">
    <property type="term" value="C:spindle midzone"/>
    <property type="evidence" value="ECO:0007669"/>
    <property type="project" value="TreeGrafter"/>
</dbReference>
<protein>
    <submittedName>
        <fullName evidence="13">Cell division cycle associated 8</fullName>
    </submittedName>
</protein>
<evidence type="ECO:0000256" key="6">
    <source>
        <dbReference type="ARBA" id="ARBA00022776"/>
    </source>
</evidence>
<evidence type="ECO:0000256" key="4">
    <source>
        <dbReference type="ARBA" id="ARBA00022454"/>
    </source>
</evidence>
<organism evidence="13 14">
    <name type="scientific">Takifugu rubripes</name>
    <name type="common">Japanese pufferfish</name>
    <name type="synonym">Fugu rubripes</name>
    <dbReference type="NCBI Taxonomy" id="31033"/>
    <lineage>
        <taxon>Eukaryota</taxon>
        <taxon>Metazoa</taxon>
        <taxon>Chordata</taxon>
        <taxon>Craniata</taxon>
        <taxon>Vertebrata</taxon>
        <taxon>Euteleostomi</taxon>
        <taxon>Actinopterygii</taxon>
        <taxon>Neopterygii</taxon>
        <taxon>Teleostei</taxon>
        <taxon>Neoteleostei</taxon>
        <taxon>Acanthomorphata</taxon>
        <taxon>Eupercaria</taxon>
        <taxon>Tetraodontiformes</taxon>
        <taxon>Tetradontoidea</taxon>
        <taxon>Tetraodontidae</taxon>
        <taxon>Takifugu</taxon>
    </lineage>
</organism>
<dbReference type="Pfam" id="PF10512">
    <property type="entry name" value="Borealin"/>
    <property type="match status" value="1"/>
</dbReference>
<reference evidence="13 14" key="1">
    <citation type="journal article" date="2011" name="Genome Biol. Evol.">
        <title>Integration of the genetic map and genome assembly of fugu facilitates insights into distinct features of genome evolution in teleosts and mammals.</title>
        <authorList>
            <person name="Kai W."/>
            <person name="Kikuchi K."/>
            <person name="Tohari S."/>
            <person name="Chew A.K."/>
            <person name="Tay A."/>
            <person name="Fujiwara A."/>
            <person name="Hosoya S."/>
            <person name="Suetake H."/>
            <person name="Naruse K."/>
            <person name="Brenner S."/>
            <person name="Suzuki Y."/>
            <person name="Venkatesh B."/>
        </authorList>
    </citation>
    <scope>NUCLEOTIDE SEQUENCE [LARGE SCALE GENOMIC DNA]</scope>
</reference>
<feature type="domain" description="Borealin N-terminal" evidence="11">
    <location>
        <begin position="19"/>
        <end position="71"/>
    </location>
</feature>
<evidence type="ECO:0000256" key="8">
    <source>
        <dbReference type="ARBA" id="ARBA00023306"/>
    </source>
</evidence>
<dbReference type="GO" id="GO:0000070">
    <property type="term" value="P:mitotic sister chromatid segregation"/>
    <property type="evidence" value="ECO:0007669"/>
    <property type="project" value="TreeGrafter"/>
</dbReference>
<comment type="similarity">
    <text evidence="3">Belongs to the borealin family.</text>
</comment>
<gene>
    <name evidence="13" type="primary">cdca8</name>
</gene>
<dbReference type="Ensembl" id="ENSTRUT00000019412.3">
    <property type="protein sequence ID" value="ENSTRUP00000019334.3"/>
    <property type="gene ID" value="ENSTRUG00000007782.3"/>
</dbReference>
<keyword evidence="6" id="KW-0498">Mitosis</keyword>
<dbReference type="AlphaFoldDB" id="H2T3U6"/>
<dbReference type="STRING" id="31033.ENSTRUP00000019334"/>
<evidence type="ECO:0000313" key="14">
    <source>
        <dbReference type="Proteomes" id="UP000005226"/>
    </source>
</evidence>
<dbReference type="HOGENOM" id="CLU_074128_0_0_1"/>
<evidence type="ECO:0000256" key="10">
    <source>
        <dbReference type="SAM" id="MobiDB-lite"/>
    </source>
</evidence>
<dbReference type="InterPro" id="IPR018851">
    <property type="entry name" value="Borealin_N"/>
</dbReference>
<evidence type="ECO:0000256" key="7">
    <source>
        <dbReference type="ARBA" id="ARBA00023242"/>
    </source>
</evidence>
<dbReference type="GO" id="GO:0007507">
    <property type="term" value="P:heart development"/>
    <property type="evidence" value="ECO:0007669"/>
    <property type="project" value="Ensembl"/>
</dbReference>
<evidence type="ECO:0000313" key="13">
    <source>
        <dbReference type="Ensembl" id="ENSTRUP00000019334.3"/>
    </source>
</evidence>
<feature type="compositionally biased region" description="Polar residues" evidence="10">
    <location>
        <begin position="124"/>
        <end position="133"/>
    </location>
</feature>
<dbReference type="Proteomes" id="UP000005226">
    <property type="component" value="Chromosome 12"/>
</dbReference>
<dbReference type="PANTHER" id="PTHR16040">
    <property type="entry name" value="AUSTRALIN, ISOFORM A-RELATED"/>
    <property type="match status" value="1"/>
</dbReference>
<evidence type="ECO:0000259" key="12">
    <source>
        <dbReference type="Pfam" id="PF10512"/>
    </source>
</evidence>
<dbReference type="GO" id="GO:0005634">
    <property type="term" value="C:nucleus"/>
    <property type="evidence" value="ECO:0007669"/>
    <property type="project" value="UniProtKB-SubCell"/>
</dbReference>